<accession>A0ABQ6VS18</accession>
<feature type="chain" id="PRO_5046573886" description="beta-N-acetylhexosaminidase" evidence="8">
    <location>
        <begin position="32"/>
        <end position="737"/>
    </location>
</feature>
<dbReference type="Gene3D" id="3.20.20.80">
    <property type="entry name" value="Glycosidases"/>
    <property type="match status" value="1"/>
</dbReference>
<evidence type="ECO:0000256" key="8">
    <source>
        <dbReference type="SAM" id="SignalP"/>
    </source>
</evidence>
<evidence type="ECO:0000256" key="1">
    <source>
        <dbReference type="ARBA" id="ARBA00001231"/>
    </source>
</evidence>
<comment type="caution">
    <text evidence="11">The sequence shown here is derived from an EMBL/GenBank/DDBJ whole genome shotgun (WGS) entry which is preliminary data.</text>
</comment>
<evidence type="ECO:0000256" key="2">
    <source>
        <dbReference type="ARBA" id="ARBA00006285"/>
    </source>
</evidence>
<dbReference type="PANTHER" id="PTHR22600">
    <property type="entry name" value="BETA-HEXOSAMINIDASE"/>
    <property type="match status" value="1"/>
</dbReference>
<evidence type="ECO:0000259" key="9">
    <source>
        <dbReference type="Pfam" id="PF00728"/>
    </source>
</evidence>
<dbReference type="EC" id="3.2.1.52" evidence="3"/>
<dbReference type="SUPFAM" id="SSF51445">
    <property type="entry name" value="(Trans)glycosidases"/>
    <property type="match status" value="1"/>
</dbReference>
<dbReference type="PANTHER" id="PTHR22600:SF57">
    <property type="entry name" value="BETA-N-ACETYLHEXOSAMINIDASE"/>
    <property type="match status" value="1"/>
</dbReference>
<dbReference type="PRINTS" id="PR00738">
    <property type="entry name" value="GLHYDRLASE20"/>
</dbReference>
<evidence type="ECO:0000256" key="5">
    <source>
        <dbReference type="ARBA" id="ARBA00023295"/>
    </source>
</evidence>
<evidence type="ECO:0000256" key="3">
    <source>
        <dbReference type="ARBA" id="ARBA00012663"/>
    </source>
</evidence>
<dbReference type="InterPro" id="IPR017853">
    <property type="entry name" value="GH"/>
</dbReference>
<dbReference type="InterPro" id="IPR025705">
    <property type="entry name" value="Beta_hexosaminidase_sua/sub"/>
</dbReference>
<dbReference type="InterPro" id="IPR015883">
    <property type="entry name" value="Glyco_hydro_20_cat"/>
</dbReference>
<feature type="signal peptide" evidence="8">
    <location>
        <begin position="1"/>
        <end position="31"/>
    </location>
</feature>
<dbReference type="InterPro" id="IPR015882">
    <property type="entry name" value="HEX_bac_N"/>
</dbReference>
<comment type="similarity">
    <text evidence="2">Belongs to the glycosyl hydrolase 20 family.</text>
</comment>
<protein>
    <recommendedName>
        <fullName evidence="3">beta-N-acetylhexosaminidase</fullName>
        <ecNumber evidence="3">3.2.1.52</ecNumber>
    </recommendedName>
    <alternativeName>
        <fullName evidence="6">Beta-N-acetylhexosaminidase</fullName>
    </alternativeName>
    <alternativeName>
        <fullName evidence="7">N-acetyl-beta-glucosaminidase</fullName>
    </alternativeName>
</protein>
<evidence type="ECO:0000256" key="7">
    <source>
        <dbReference type="ARBA" id="ARBA00033000"/>
    </source>
</evidence>
<sequence length="737" mass="80085">MVSIAHCASRLVRKSCPVFGVLLACVTPAIAGTSALPLMPQPQSVTVIDPATRSIAGGIRIDWAHAPSPLLRRAEQRFAARLRNTAGQTAGGGAPLTLHITTGYDPAYLSVDEKEGYTLSTSASDGIYLTASGPAGVLHGLATLLQLVVLTPQGPVVPHVDIHDSPRFAWRGLMIDVSRHFMSVDTIERQLDAMELTKLNVLHWHLSDGTGFRVESRRFPRLQEVGGHNQYYTQAQVRGIVAYAADRGIRIVPEFDVPGHTLSILQAYPDLAAQPVPTEQEIHPVCSITVDAQKTQTSCNRVYNQNNPALDPTQPQTLRFATALYAEMGRLFPDRYFHSGGDEVAPQQWMNNPAITRYMKVHGYRDAPALQAAFTAQVEHALARQGKIMMGWDEVSEAAIPRDVVVEAWRGSKWIGSATKAGHPVVVSSGYYLDLLNPSATHYQVDPLDPKAVGLSPAEVEKARVKQGSMIDAFALDPNAPALDATQSRLVLGGEAPLWSEIVSDEMVDARLWPRSAAIAERFWSDASVRDVADMERRLPVVLHELNMMGLQSENHQNDMIARLAPQNTTPLKVLTSVTSPVRNYAMNRLAAHGGDAMLTAPAAIASPDSFEAMKFNTLAERYIKGDHARASDLLAMLRTYKANDAAYAQIATTPALQEAGTTSQQLAQLAEVGLEAIKKRSHGHHWHKRVNAILATQDATFAACADAVAAHTMPQPVSGLLIDILPGLHMLVDHAH</sequence>
<gene>
    <name evidence="11" type="ORF">D3W54_00130</name>
</gene>
<dbReference type="InterPro" id="IPR029018">
    <property type="entry name" value="Hex-like_dom2"/>
</dbReference>
<evidence type="ECO:0000313" key="11">
    <source>
        <dbReference type="EMBL" id="KAB8122911.1"/>
    </source>
</evidence>
<feature type="domain" description="Glycoside hydrolase family 20 catalytic" evidence="9">
    <location>
        <begin position="168"/>
        <end position="526"/>
    </location>
</feature>
<keyword evidence="12" id="KW-1185">Reference proteome</keyword>
<dbReference type="SUPFAM" id="SSF55545">
    <property type="entry name" value="beta-N-acetylhexosaminidase-like domain"/>
    <property type="match status" value="1"/>
</dbReference>
<dbReference type="Proteomes" id="UP000427842">
    <property type="component" value="Unassembled WGS sequence"/>
</dbReference>
<reference evidence="11 12" key="1">
    <citation type="submission" date="2018-09" db="EMBL/GenBank/DDBJ databases">
        <title>Genome sequence and characterization of the bcs clusters for the production of nanocellulose from the low pH resistant strain Komagataeibacter medellinensis ID13488.</title>
        <authorList>
            <person name="Hernandez-Arriaga A.M."/>
            <person name="Del Cerro C."/>
            <person name="Urbina L."/>
            <person name="Eceiza A."/>
            <person name="Retegi A."/>
            <person name="Prieto M.A."/>
        </authorList>
    </citation>
    <scope>NUCLEOTIDE SEQUENCE [LARGE SCALE GENOMIC DNA]</scope>
    <source>
        <strain evidence="11 12">ID13488</strain>
    </source>
</reference>
<dbReference type="Pfam" id="PF00728">
    <property type="entry name" value="Glyco_hydro_20"/>
    <property type="match status" value="1"/>
</dbReference>
<keyword evidence="5" id="KW-0326">Glycosidase</keyword>
<dbReference type="Gene3D" id="3.30.379.10">
    <property type="entry name" value="Chitobiase/beta-hexosaminidase domain 2-like"/>
    <property type="match status" value="1"/>
</dbReference>
<feature type="domain" description="Beta-hexosaminidase bacterial type N-terminal" evidence="10">
    <location>
        <begin position="37"/>
        <end position="164"/>
    </location>
</feature>
<dbReference type="Pfam" id="PF02838">
    <property type="entry name" value="Glyco_hydro_20b"/>
    <property type="match status" value="1"/>
</dbReference>
<evidence type="ECO:0000259" key="10">
    <source>
        <dbReference type="Pfam" id="PF02838"/>
    </source>
</evidence>
<dbReference type="EMBL" id="QYAZ01000001">
    <property type="protein sequence ID" value="KAB8122911.1"/>
    <property type="molecule type" value="Genomic_DNA"/>
</dbReference>
<comment type="catalytic activity">
    <reaction evidence="1">
        <text>Hydrolysis of terminal non-reducing N-acetyl-D-hexosamine residues in N-acetyl-beta-D-hexosaminides.</text>
        <dbReference type="EC" id="3.2.1.52"/>
    </reaction>
</comment>
<evidence type="ECO:0000313" key="12">
    <source>
        <dbReference type="Proteomes" id="UP000427842"/>
    </source>
</evidence>
<name>A0ABQ6VS18_9PROT</name>
<keyword evidence="4" id="KW-0378">Hydrolase</keyword>
<evidence type="ECO:0000256" key="6">
    <source>
        <dbReference type="ARBA" id="ARBA00030512"/>
    </source>
</evidence>
<evidence type="ECO:0000256" key="4">
    <source>
        <dbReference type="ARBA" id="ARBA00022801"/>
    </source>
</evidence>
<keyword evidence="8" id="KW-0732">Signal</keyword>
<organism evidence="11 12">
    <name type="scientific">Komagataeibacter medellinensis</name>
    <dbReference type="NCBI Taxonomy" id="1177712"/>
    <lineage>
        <taxon>Bacteria</taxon>
        <taxon>Pseudomonadati</taxon>
        <taxon>Pseudomonadota</taxon>
        <taxon>Alphaproteobacteria</taxon>
        <taxon>Acetobacterales</taxon>
        <taxon>Acetobacteraceae</taxon>
        <taxon>Komagataeibacter</taxon>
    </lineage>
</organism>
<proteinExistence type="inferred from homology"/>